<feature type="domain" description="GAG-pre-integrase" evidence="2">
    <location>
        <begin position="244"/>
        <end position="311"/>
    </location>
</feature>
<protein>
    <submittedName>
        <fullName evidence="4">Copia protein</fullName>
    </submittedName>
</protein>
<dbReference type="AlphaFoldDB" id="A0A146L6T4"/>
<feature type="compositionally biased region" description="Polar residues" evidence="1">
    <location>
        <begin position="54"/>
        <end position="68"/>
    </location>
</feature>
<dbReference type="Pfam" id="PF13976">
    <property type="entry name" value="gag_pre-integrs"/>
    <property type="match status" value="1"/>
</dbReference>
<evidence type="ECO:0000313" key="4">
    <source>
        <dbReference type="EMBL" id="JAQ04144.1"/>
    </source>
</evidence>
<dbReference type="Pfam" id="PF14223">
    <property type="entry name" value="Retrotran_gag_2"/>
    <property type="match status" value="1"/>
</dbReference>
<feature type="region of interest" description="Disordered" evidence="1">
    <location>
        <begin position="51"/>
        <end position="83"/>
    </location>
</feature>
<dbReference type="InterPro" id="IPR025724">
    <property type="entry name" value="GAG-pre-integrase_dom"/>
</dbReference>
<dbReference type="PANTHER" id="PTHR47592">
    <property type="entry name" value="PBF68 PROTEIN"/>
    <property type="match status" value="1"/>
</dbReference>
<reference evidence="4" key="1">
    <citation type="journal article" date="2016" name="Gigascience">
        <title>De novo construction of an expanded transcriptome assembly for the western tarnished plant bug, Lygus hesperus.</title>
        <authorList>
            <person name="Tassone E.E."/>
            <person name="Geib S.M."/>
            <person name="Hall B."/>
            <person name="Fabrick J.A."/>
            <person name="Brent C.S."/>
            <person name="Hull J.J."/>
        </authorList>
    </citation>
    <scope>NUCLEOTIDE SEQUENCE</scope>
</reference>
<sequence length="341" mass="37775">MGIPIHYDLQAVVLLYSLGPSFDNFRMAIVARDNLPTPDQLKIKILEEAEARSKGNTTTSPEEAFQTNHKGKGDKPRFKNRSTYHSKQNCAKCGRNNHTTEKCYAKTKINNKESTYLAEEICLSSGNRSPTDSLTLCLDSGSTSHVCKNRDVFDSITKLSNNNSLQLASNGQSVQILGKGLAKISHADRMLNLPDTLLVPNLTTNLLSVSKITSKGFKVTFDKNEAHVYNSQNEVVTRAKMSNGLYYVDTSAPKEKSNLICNSNIQEWHAKLGHINENDLKLAMKNKILNGLKFNSNEKLGDCEICIQSKMTRKPFPASGYGICIFLINASSVDVLRRGPV</sequence>
<evidence type="ECO:0000259" key="3">
    <source>
        <dbReference type="Pfam" id="PF22936"/>
    </source>
</evidence>
<evidence type="ECO:0000256" key="1">
    <source>
        <dbReference type="SAM" id="MobiDB-lite"/>
    </source>
</evidence>
<name>A0A146L6T4_LYGHE</name>
<dbReference type="Pfam" id="PF22936">
    <property type="entry name" value="Pol_BBD"/>
    <property type="match status" value="1"/>
</dbReference>
<dbReference type="PANTHER" id="PTHR47592:SF27">
    <property type="entry name" value="OS08G0421700 PROTEIN"/>
    <property type="match status" value="1"/>
</dbReference>
<evidence type="ECO:0000259" key="2">
    <source>
        <dbReference type="Pfam" id="PF13976"/>
    </source>
</evidence>
<proteinExistence type="predicted"/>
<gene>
    <name evidence="4" type="primary">GIP_27</name>
    <name evidence="4" type="ORF">g.54678</name>
</gene>
<organism evidence="4">
    <name type="scientific">Lygus hesperus</name>
    <name type="common">Western plant bug</name>
    <dbReference type="NCBI Taxonomy" id="30085"/>
    <lineage>
        <taxon>Eukaryota</taxon>
        <taxon>Metazoa</taxon>
        <taxon>Ecdysozoa</taxon>
        <taxon>Arthropoda</taxon>
        <taxon>Hexapoda</taxon>
        <taxon>Insecta</taxon>
        <taxon>Pterygota</taxon>
        <taxon>Neoptera</taxon>
        <taxon>Paraneoptera</taxon>
        <taxon>Hemiptera</taxon>
        <taxon>Heteroptera</taxon>
        <taxon>Panheteroptera</taxon>
        <taxon>Cimicomorpha</taxon>
        <taxon>Miridae</taxon>
        <taxon>Mirini</taxon>
        <taxon>Lygus</taxon>
    </lineage>
</organism>
<dbReference type="EMBL" id="GDHC01014485">
    <property type="protein sequence ID" value="JAQ04144.1"/>
    <property type="molecule type" value="Transcribed_RNA"/>
</dbReference>
<feature type="domain" description="Retrovirus-related Pol polyprotein from transposon TNT 1-94-like beta-barrel" evidence="3">
    <location>
        <begin position="137"/>
        <end position="217"/>
    </location>
</feature>
<accession>A0A146L6T4</accession>
<dbReference type="InterPro" id="IPR054722">
    <property type="entry name" value="PolX-like_BBD"/>
</dbReference>